<dbReference type="GO" id="GO:0015629">
    <property type="term" value="C:actin cytoskeleton"/>
    <property type="evidence" value="ECO:0007669"/>
    <property type="project" value="InterPro"/>
</dbReference>
<evidence type="ECO:0000259" key="3">
    <source>
        <dbReference type="PROSITE" id="PS51263"/>
    </source>
</evidence>
<dbReference type="PROSITE" id="PS51263">
    <property type="entry name" value="ADF_H"/>
    <property type="match status" value="1"/>
</dbReference>
<dbReference type="GO" id="GO:0003779">
    <property type="term" value="F:actin binding"/>
    <property type="evidence" value="ECO:0007669"/>
    <property type="project" value="UniProtKB-KW"/>
</dbReference>
<dbReference type="PANTHER" id="PTHR11913">
    <property type="entry name" value="COFILIN-RELATED"/>
    <property type="match status" value="1"/>
</dbReference>
<feature type="domain" description="ADF-H" evidence="3">
    <location>
        <begin position="2"/>
        <end position="139"/>
    </location>
</feature>
<gene>
    <name evidence="4" type="ORF">TrVE_jg6498</name>
</gene>
<dbReference type="CDD" id="cd11286">
    <property type="entry name" value="ADF_cofilin_like"/>
    <property type="match status" value="1"/>
</dbReference>
<reference evidence="5" key="1">
    <citation type="journal article" date="2023" name="Commun. Biol.">
        <title>Genome analysis of Parmales, the sister group of diatoms, reveals the evolutionary specialization of diatoms from phago-mixotrophs to photoautotrophs.</title>
        <authorList>
            <person name="Ban H."/>
            <person name="Sato S."/>
            <person name="Yoshikawa S."/>
            <person name="Yamada K."/>
            <person name="Nakamura Y."/>
            <person name="Ichinomiya M."/>
            <person name="Sato N."/>
            <person name="Blanc-Mathieu R."/>
            <person name="Endo H."/>
            <person name="Kuwata A."/>
            <person name="Ogata H."/>
        </authorList>
    </citation>
    <scope>NUCLEOTIDE SEQUENCE [LARGE SCALE GENOMIC DNA]</scope>
    <source>
        <strain evidence="5">NIES 3699</strain>
    </source>
</reference>
<keyword evidence="2" id="KW-0009">Actin-binding</keyword>
<dbReference type="SMART" id="SM00102">
    <property type="entry name" value="ADF"/>
    <property type="match status" value="1"/>
</dbReference>
<evidence type="ECO:0000313" key="5">
    <source>
        <dbReference type="Proteomes" id="UP001165160"/>
    </source>
</evidence>
<dbReference type="AlphaFoldDB" id="A0A9W7BBQ4"/>
<dbReference type="Gene3D" id="3.40.20.10">
    <property type="entry name" value="Severin"/>
    <property type="match status" value="1"/>
</dbReference>
<comment type="caution">
    <text evidence="4">The sequence shown here is derived from an EMBL/GenBank/DDBJ whole genome shotgun (WGS) entry which is preliminary data.</text>
</comment>
<evidence type="ECO:0000256" key="1">
    <source>
        <dbReference type="ARBA" id="ARBA00006844"/>
    </source>
</evidence>
<dbReference type="SUPFAM" id="SSF55753">
    <property type="entry name" value="Actin depolymerizing proteins"/>
    <property type="match status" value="1"/>
</dbReference>
<dbReference type="GO" id="GO:0030042">
    <property type="term" value="P:actin filament depolymerization"/>
    <property type="evidence" value="ECO:0007669"/>
    <property type="project" value="InterPro"/>
</dbReference>
<proteinExistence type="inferred from homology"/>
<comment type="similarity">
    <text evidence="1">Belongs to the actin-binding proteins ADF family.</text>
</comment>
<evidence type="ECO:0000313" key="4">
    <source>
        <dbReference type="EMBL" id="GMH83230.1"/>
    </source>
</evidence>
<keyword evidence="5" id="KW-1185">Reference proteome</keyword>
<dbReference type="EMBL" id="BRXX01000024">
    <property type="protein sequence ID" value="GMH83230.1"/>
    <property type="molecule type" value="Genomic_DNA"/>
</dbReference>
<name>A0A9W7BBQ4_9STRA</name>
<organism evidence="4 5">
    <name type="scientific">Triparma verrucosa</name>
    <dbReference type="NCBI Taxonomy" id="1606542"/>
    <lineage>
        <taxon>Eukaryota</taxon>
        <taxon>Sar</taxon>
        <taxon>Stramenopiles</taxon>
        <taxon>Ochrophyta</taxon>
        <taxon>Bolidophyceae</taxon>
        <taxon>Parmales</taxon>
        <taxon>Triparmaceae</taxon>
        <taxon>Triparma</taxon>
    </lineage>
</organism>
<dbReference type="InterPro" id="IPR029006">
    <property type="entry name" value="ADF-H/Gelsolin-like_dom_sf"/>
</dbReference>
<dbReference type="Proteomes" id="UP001165160">
    <property type="component" value="Unassembled WGS sequence"/>
</dbReference>
<evidence type="ECO:0000256" key="2">
    <source>
        <dbReference type="ARBA" id="ARBA00023203"/>
    </source>
</evidence>
<dbReference type="InterPro" id="IPR002108">
    <property type="entry name" value="ADF-H"/>
</dbReference>
<accession>A0A9W7BBQ4</accession>
<protein>
    <recommendedName>
        <fullName evidence="3">ADF-H domain-containing protein</fullName>
    </recommendedName>
</protein>
<dbReference type="Pfam" id="PF00241">
    <property type="entry name" value="Cofilin_ADF"/>
    <property type="match status" value="1"/>
</dbReference>
<sequence length="143" mass="16195">MSTGVSVDDACIESFNNFKLKREPNKSRYFIYKMSDDKKSIVMESEGALEKTYDDFCEELPEQDCRYGLIDLEFETDDGRPTSKIVFIAWNPDDAPIRSKMLYSGSKEALKRVLVGVGIHLNATDASELDYESSILPSVKKFA</sequence>
<dbReference type="InterPro" id="IPR017904">
    <property type="entry name" value="ADF/Cofilin"/>
</dbReference>